<protein>
    <submittedName>
        <fullName evidence="3">Putative copper resistance protein D</fullName>
    </submittedName>
</protein>
<keyword evidence="1" id="KW-1133">Transmembrane helix</keyword>
<dbReference type="Pfam" id="PF05425">
    <property type="entry name" value="CopD"/>
    <property type="match status" value="1"/>
</dbReference>
<sequence>MTQDTAHLTAPLLSVPYGRPLAFKFVCVTLAVLLGGYNRMIHLPRSQAATADGGPAYPDAQRGFDRLLAVEAVAMLAVLAAAGVLGHTAPSGE</sequence>
<organism evidence="3 4">
    <name type="scientific">Paraburkholderia tuberum</name>
    <dbReference type="NCBI Taxonomy" id="157910"/>
    <lineage>
        <taxon>Bacteria</taxon>
        <taxon>Pseudomonadati</taxon>
        <taxon>Pseudomonadota</taxon>
        <taxon>Betaproteobacteria</taxon>
        <taxon>Burkholderiales</taxon>
        <taxon>Burkholderiaceae</taxon>
        <taxon>Paraburkholderia</taxon>
    </lineage>
</organism>
<dbReference type="RefSeq" id="WP_167368795.1">
    <property type="nucleotide sequence ID" value="NZ_FNKX01000003.1"/>
</dbReference>
<evidence type="ECO:0000313" key="3">
    <source>
        <dbReference type="EMBL" id="SDR59690.1"/>
    </source>
</evidence>
<keyword evidence="4" id="KW-1185">Reference proteome</keyword>
<reference evidence="4" key="1">
    <citation type="submission" date="2016-10" db="EMBL/GenBank/DDBJ databases">
        <authorList>
            <person name="Varghese N."/>
            <person name="Submissions S."/>
        </authorList>
    </citation>
    <scope>NUCLEOTIDE SEQUENCE [LARGE SCALE GENOMIC DNA]</scope>
    <source>
        <strain evidence="4">DUS833</strain>
    </source>
</reference>
<dbReference type="InterPro" id="IPR008457">
    <property type="entry name" value="Cu-R_CopD_dom"/>
</dbReference>
<evidence type="ECO:0000259" key="2">
    <source>
        <dbReference type="Pfam" id="PF05425"/>
    </source>
</evidence>
<keyword evidence="1" id="KW-0472">Membrane</keyword>
<dbReference type="EMBL" id="FNKX01000003">
    <property type="protein sequence ID" value="SDR59690.1"/>
    <property type="molecule type" value="Genomic_DNA"/>
</dbReference>
<dbReference type="STRING" id="157910.SAMN05445850_6929"/>
<feature type="transmembrane region" description="Helical" evidence="1">
    <location>
        <begin position="20"/>
        <end position="37"/>
    </location>
</feature>
<accession>A0A1H1KCJ8</accession>
<feature type="domain" description="Copper resistance protein D" evidence="2">
    <location>
        <begin position="10"/>
        <end position="85"/>
    </location>
</feature>
<dbReference type="AlphaFoldDB" id="A0A1H1KCJ8"/>
<name>A0A1H1KCJ8_9BURK</name>
<gene>
    <name evidence="3" type="ORF">SAMN05445850_6929</name>
</gene>
<keyword evidence="1" id="KW-0812">Transmembrane</keyword>
<dbReference type="GO" id="GO:0016020">
    <property type="term" value="C:membrane"/>
    <property type="evidence" value="ECO:0007669"/>
    <property type="project" value="InterPro"/>
</dbReference>
<feature type="transmembrane region" description="Helical" evidence="1">
    <location>
        <begin position="67"/>
        <end position="89"/>
    </location>
</feature>
<proteinExistence type="predicted"/>
<evidence type="ECO:0000313" key="4">
    <source>
        <dbReference type="Proteomes" id="UP000199365"/>
    </source>
</evidence>
<dbReference type="Proteomes" id="UP000199365">
    <property type="component" value="Unassembled WGS sequence"/>
</dbReference>
<evidence type="ECO:0000256" key="1">
    <source>
        <dbReference type="SAM" id="Phobius"/>
    </source>
</evidence>